<organism evidence="11 12">
    <name type="scientific">Microdochium trichocladiopsis</name>
    <dbReference type="NCBI Taxonomy" id="1682393"/>
    <lineage>
        <taxon>Eukaryota</taxon>
        <taxon>Fungi</taxon>
        <taxon>Dikarya</taxon>
        <taxon>Ascomycota</taxon>
        <taxon>Pezizomycotina</taxon>
        <taxon>Sordariomycetes</taxon>
        <taxon>Xylariomycetidae</taxon>
        <taxon>Xylariales</taxon>
        <taxon>Microdochiaceae</taxon>
        <taxon>Microdochium</taxon>
    </lineage>
</organism>
<dbReference type="PROSITE" id="PS50850">
    <property type="entry name" value="MFS"/>
    <property type="match status" value="1"/>
</dbReference>
<feature type="transmembrane region" description="Helical" evidence="9">
    <location>
        <begin position="293"/>
        <end position="318"/>
    </location>
</feature>
<feature type="domain" description="Major facilitator superfamily (MFS) profile" evidence="10">
    <location>
        <begin position="65"/>
        <end position="473"/>
    </location>
</feature>
<feature type="compositionally biased region" description="Low complexity" evidence="8">
    <location>
        <begin position="602"/>
        <end position="623"/>
    </location>
</feature>
<dbReference type="CDD" id="cd00067">
    <property type="entry name" value="GAL4"/>
    <property type="match status" value="1"/>
</dbReference>
<keyword evidence="5 9" id="KW-1133">Transmembrane helix</keyword>
<feature type="transmembrane region" description="Helical" evidence="9">
    <location>
        <begin position="385"/>
        <end position="410"/>
    </location>
</feature>
<dbReference type="InterPro" id="IPR011701">
    <property type="entry name" value="MFS"/>
</dbReference>
<keyword evidence="12" id="KW-1185">Reference proteome</keyword>
<dbReference type="InterPro" id="IPR036864">
    <property type="entry name" value="Zn2-C6_fun-type_DNA-bd_sf"/>
</dbReference>
<evidence type="ECO:0000313" key="12">
    <source>
        <dbReference type="Proteomes" id="UP000756346"/>
    </source>
</evidence>
<feature type="compositionally biased region" description="Polar residues" evidence="8">
    <location>
        <begin position="555"/>
        <end position="565"/>
    </location>
</feature>
<dbReference type="Pfam" id="PF04082">
    <property type="entry name" value="Fungal_trans"/>
    <property type="match status" value="1"/>
</dbReference>
<feature type="transmembrane region" description="Helical" evidence="9">
    <location>
        <begin position="103"/>
        <end position="125"/>
    </location>
</feature>
<dbReference type="GO" id="GO:0016020">
    <property type="term" value="C:membrane"/>
    <property type="evidence" value="ECO:0007669"/>
    <property type="project" value="UniProtKB-SubCell"/>
</dbReference>
<dbReference type="SMART" id="SM00906">
    <property type="entry name" value="Fungal_trans"/>
    <property type="match status" value="1"/>
</dbReference>
<dbReference type="RefSeq" id="XP_046011875.1">
    <property type="nucleotide sequence ID" value="XM_046162236.1"/>
</dbReference>
<keyword evidence="4" id="KW-0479">Metal-binding</keyword>
<dbReference type="PANTHER" id="PTHR43791">
    <property type="entry name" value="PERMEASE-RELATED"/>
    <property type="match status" value="1"/>
</dbReference>
<feature type="transmembrane region" description="Helical" evidence="9">
    <location>
        <begin position="422"/>
        <end position="439"/>
    </location>
</feature>
<dbReference type="GO" id="GO:0006351">
    <property type="term" value="P:DNA-templated transcription"/>
    <property type="evidence" value="ECO:0007669"/>
    <property type="project" value="InterPro"/>
</dbReference>
<name>A0A9P8Y7N8_9PEZI</name>
<gene>
    <name evidence="11" type="ORF">B0I36DRAFT_423158</name>
</gene>
<feature type="transmembrane region" description="Helical" evidence="9">
    <location>
        <begin position="194"/>
        <end position="213"/>
    </location>
</feature>
<dbReference type="SUPFAM" id="SSF103473">
    <property type="entry name" value="MFS general substrate transporter"/>
    <property type="match status" value="1"/>
</dbReference>
<evidence type="ECO:0000313" key="11">
    <source>
        <dbReference type="EMBL" id="KAH7029587.1"/>
    </source>
</evidence>
<feature type="compositionally biased region" description="Polar residues" evidence="8">
    <location>
        <begin position="17"/>
        <end position="26"/>
    </location>
</feature>
<dbReference type="GO" id="GO:0003677">
    <property type="term" value="F:DNA binding"/>
    <property type="evidence" value="ECO:0007669"/>
    <property type="project" value="InterPro"/>
</dbReference>
<dbReference type="Proteomes" id="UP000756346">
    <property type="component" value="Unassembled WGS sequence"/>
</dbReference>
<dbReference type="SUPFAM" id="SSF57701">
    <property type="entry name" value="Zn2/Cys6 DNA-binding domain"/>
    <property type="match status" value="1"/>
</dbReference>
<dbReference type="GO" id="GO:0000981">
    <property type="term" value="F:DNA-binding transcription factor activity, RNA polymerase II-specific"/>
    <property type="evidence" value="ECO:0007669"/>
    <property type="project" value="InterPro"/>
</dbReference>
<evidence type="ECO:0000256" key="4">
    <source>
        <dbReference type="ARBA" id="ARBA00022723"/>
    </source>
</evidence>
<keyword evidence="6 9" id="KW-0472">Membrane</keyword>
<feature type="region of interest" description="Disordered" evidence="8">
    <location>
        <begin position="548"/>
        <end position="624"/>
    </location>
</feature>
<dbReference type="Pfam" id="PF07690">
    <property type="entry name" value="MFS_1"/>
    <property type="match status" value="1"/>
</dbReference>
<feature type="transmembrane region" description="Helical" evidence="9">
    <location>
        <begin position="330"/>
        <end position="351"/>
    </location>
</feature>
<dbReference type="InterPro" id="IPR007219">
    <property type="entry name" value="XnlR_reg_dom"/>
</dbReference>
<dbReference type="GO" id="GO:0008270">
    <property type="term" value="F:zinc ion binding"/>
    <property type="evidence" value="ECO:0007669"/>
    <property type="project" value="InterPro"/>
</dbReference>
<dbReference type="InterPro" id="IPR036259">
    <property type="entry name" value="MFS_trans_sf"/>
</dbReference>
<sequence length="1191" mass="131630">MSDHEKTSAIGVEQAETDTNPVTKSQTVDTLHHDEGLRVLANYNGDPHWEESEEKKLRRKVDWKLMPVLCVTYGLQYYDKAMLSQAALFGLRTDLELTVGDRYSFSAAIFYLGFIIGAYPAMWLAQRYPIDRVASGLVVVWGICLILTSACTSWQGLYAQRFFLGFLESGISPLFMLIVGSWYRKNEQALRMGIWYSCTGYASCVSPLINYGLGLINGGVSSWRYMYYFAGALTIVWGALLYFILPPDPVHAKGFDERERYILVSRLRTNNAGVRNTHFKFEQVVELLLDLKFWIVFSIGFLSMISNGPISTFIPIIINGFGFTTLQSLLLVIPAGAYAGTLQLLLPYLAYKHNGLRSSLILLAQLGTTLAALLLWLLPLSAKGALLFACYILPSVGGGYAVLMGLSIANTAGYTKRSVQSSGLYIGYCLGNFVGPLVFKKEDAPRYPSGFLIVVITALIAGLLAPVYRLLCMWDNKRRDKAGVMEGFDNAYDDDLTDVKRSKRKRAELVCVACHAKKVKCDLQARSKRGFADCTACGTTARECTVRTSRRGRWQQRSAPRSQNDGAAPSDVGVVAAAPLPPAEPPSCDPPPPPPLPPPQAAGPATATPQSQHSQTSNSQTLTGDVDTGFLQVYRVENQSDAQRQELETCLEQRQHMAQPCPIDEELQQSFSETYWENCYAWCPVIDRERLFDDVANSQLLAYALALASSHIQPPLVPHEGPATYYKKARELLYGDEEPDKLTELRAIALFYWWAPRAPTIAHRHSSWWWTSVIIRQAQQMSLHREPRPDHAIADQYELSLRRRVWWTAFARERLTALCQSKPCIIDPADCNILEPTLADFARDAGSQKKGSIFIHWVRLCAIIGDIAKALSRTAQSSPPRPFPHDLRQRLIDWIQSLPPALQLPIGSARTVSFDRDVHQLHLPYLTTIIVLHLQRSAHALPQALPPAILAASCIARILKDTLARGNTRFLMAITCWYAATAFTALLQACRIAHLSRDANECLDILVRAVEQLQHMWGTANVIRQGFTRLREQSESYNKPFQSNSAAAMAAQLGGGAAANITSIGGGTNGLTNGPPGNDGRNVCAGVVSAMGDAASSSFGSAAVVPAPPTVAGFHDLMGEDFDWTELFPFVTRATGGIADSLLGDREQGIPTRGLPSPENMLFQDTLMTQYQNLLEPFGDYFFNIPYMGLG</sequence>
<feature type="transmembrane region" description="Helical" evidence="9">
    <location>
        <begin position="225"/>
        <end position="245"/>
    </location>
</feature>
<dbReference type="InterPro" id="IPR020846">
    <property type="entry name" value="MFS_dom"/>
</dbReference>
<comment type="caution">
    <text evidence="11">The sequence shown here is derived from an EMBL/GenBank/DDBJ whole genome shotgun (WGS) entry which is preliminary data.</text>
</comment>
<evidence type="ECO:0000256" key="6">
    <source>
        <dbReference type="ARBA" id="ARBA00023136"/>
    </source>
</evidence>
<evidence type="ECO:0000256" key="9">
    <source>
        <dbReference type="SAM" id="Phobius"/>
    </source>
</evidence>
<dbReference type="GO" id="GO:0022857">
    <property type="term" value="F:transmembrane transporter activity"/>
    <property type="evidence" value="ECO:0007669"/>
    <property type="project" value="InterPro"/>
</dbReference>
<reference evidence="11" key="1">
    <citation type="journal article" date="2021" name="Nat. Commun.">
        <title>Genetic determinants of endophytism in the Arabidopsis root mycobiome.</title>
        <authorList>
            <person name="Mesny F."/>
            <person name="Miyauchi S."/>
            <person name="Thiergart T."/>
            <person name="Pickel B."/>
            <person name="Atanasova L."/>
            <person name="Karlsson M."/>
            <person name="Huettel B."/>
            <person name="Barry K.W."/>
            <person name="Haridas S."/>
            <person name="Chen C."/>
            <person name="Bauer D."/>
            <person name="Andreopoulos W."/>
            <person name="Pangilinan J."/>
            <person name="LaButti K."/>
            <person name="Riley R."/>
            <person name="Lipzen A."/>
            <person name="Clum A."/>
            <person name="Drula E."/>
            <person name="Henrissat B."/>
            <person name="Kohler A."/>
            <person name="Grigoriev I.V."/>
            <person name="Martin F.M."/>
            <person name="Hacquard S."/>
        </authorList>
    </citation>
    <scope>NUCLEOTIDE SEQUENCE</scope>
    <source>
        <strain evidence="11">MPI-CAGE-CH-0230</strain>
    </source>
</reference>
<feature type="region of interest" description="Disordered" evidence="8">
    <location>
        <begin position="1"/>
        <end position="26"/>
    </location>
</feature>
<evidence type="ECO:0000256" key="7">
    <source>
        <dbReference type="ARBA" id="ARBA00023242"/>
    </source>
</evidence>
<dbReference type="InterPro" id="IPR001138">
    <property type="entry name" value="Zn2Cys6_DnaBD"/>
</dbReference>
<keyword evidence="2" id="KW-0813">Transport</keyword>
<evidence type="ECO:0000256" key="8">
    <source>
        <dbReference type="SAM" id="MobiDB-lite"/>
    </source>
</evidence>
<keyword evidence="3 9" id="KW-0812">Transmembrane</keyword>
<dbReference type="PANTHER" id="PTHR43791:SF35">
    <property type="entry name" value="MAJOR FACILITATOR SUPERFAMILY (MFS) PROFILE DOMAIN-CONTAINING PROTEIN"/>
    <property type="match status" value="1"/>
</dbReference>
<feature type="transmembrane region" description="Helical" evidence="9">
    <location>
        <begin position="451"/>
        <end position="471"/>
    </location>
</feature>
<evidence type="ECO:0000256" key="1">
    <source>
        <dbReference type="ARBA" id="ARBA00004141"/>
    </source>
</evidence>
<accession>A0A9P8Y7N8</accession>
<feature type="transmembrane region" description="Helical" evidence="9">
    <location>
        <begin position="162"/>
        <end position="182"/>
    </location>
</feature>
<feature type="compositionally biased region" description="Pro residues" evidence="8">
    <location>
        <begin position="579"/>
        <end position="601"/>
    </location>
</feature>
<dbReference type="PROSITE" id="PS00463">
    <property type="entry name" value="ZN2_CY6_FUNGAL_1"/>
    <property type="match status" value="1"/>
</dbReference>
<keyword evidence="7" id="KW-0539">Nucleus</keyword>
<feature type="transmembrane region" description="Helical" evidence="9">
    <location>
        <begin position="137"/>
        <end position="156"/>
    </location>
</feature>
<evidence type="ECO:0000256" key="2">
    <source>
        <dbReference type="ARBA" id="ARBA00022448"/>
    </source>
</evidence>
<evidence type="ECO:0000256" key="5">
    <source>
        <dbReference type="ARBA" id="ARBA00022989"/>
    </source>
</evidence>
<feature type="transmembrane region" description="Helical" evidence="9">
    <location>
        <begin position="360"/>
        <end position="379"/>
    </location>
</feature>
<comment type="subcellular location">
    <subcellularLocation>
        <location evidence="1">Membrane</location>
        <topology evidence="1">Multi-pass membrane protein</topology>
    </subcellularLocation>
</comment>
<evidence type="ECO:0000256" key="3">
    <source>
        <dbReference type="ARBA" id="ARBA00022692"/>
    </source>
</evidence>
<dbReference type="CDD" id="cd12148">
    <property type="entry name" value="fungal_TF_MHR"/>
    <property type="match status" value="1"/>
</dbReference>
<protein>
    <submittedName>
        <fullName evidence="11">Major facilitator superfamily domain-containing protein</fullName>
    </submittedName>
</protein>
<evidence type="ECO:0000259" key="10">
    <source>
        <dbReference type="PROSITE" id="PS50850"/>
    </source>
</evidence>
<proteinExistence type="predicted"/>
<dbReference type="Gene3D" id="1.20.1250.20">
    <property type="entry name" value="MFS general substrate transporter like domains"/>
    <property type="match status" value="2"/>
</dbReference>
<dbReference type="AlphaFoldDB" id="A0A9P8Y7N8"/>
<dbReference type="GeneID" id="70191782"/>
<dbReference type="OrthoDB" id="6730379at2759"/>
<dbReference type="EMBL" id="JAGTJQ010000006">
    <property type="protein sequence ID" value="KAH7029587.1"/>
    <property type="molecule type" value="Genomic_DNA"/>
</dbReference>